<reference evidence="1 2" key="1">
    <citation type="journal article" date="2019" name="Environ. Microbiol.">
        <title>Species interactions and distinct microbial communities in high Arctic permafrost affected cryosols are associated with the CH4 and CO2 gas fluxes.</title>
        <authorList>
            <person name="Altshuler I."/>
            <person name="Hamel J."/>
            <person name="Turney S."/>
            <person name="Magnuson E."/>
            <person name="Levesque R."/>
            <person name="Greer C."/>
            <person name="Whyte L.G."/>
        </authorList>
    </citation>
    <scope>NUCLEOTIDE SEQUENCE [LARGE SCALE GENOMIC DNA]</scope>
    <source>
        <strain evidence="1 2">S5.20</strain>
    </source>
</reference>
<keyword evidence="2" id="KW-1185">Reference proteome</keyword>
<dbReference type="InterPro" id="IPR016064">
    <property type="entry name" value="NAD/diacylglycerol_kinase_sf"/>
</dbReference>
<proteinExistence type="predicted"/>
<accession>A0A502DS66</accession>
<evidence type="ECO:0000313" key="2">
    <source>
        <dbReference type="Proteomes" id="UP000320095"/>
    </source>
</evidence>
<dbReference type="OrthoDB" id="4746905at2"/>
<sequence length="330" mass="35603">MYIGIVVNLLARKNSGDPGARSAELRSILGPWGEVHETRSIDELRLVVQRLDPRVTHLVSDGGDGSLHWLINEIRSKIGDPACWPTFIPTNGGTIDFVARKARVHGPADTIARALCAAAAADRPPGEVWLDSLALDGVMADGAAFHRVGFALAAGGVGNRFFDLYEQDPNPGRAAMMRIIIRTVRDYARTALALTRSDQTGYAATFFMPTRARVFIDGDEVPTRSHNALHAGAFDVNLARILRVFPKASDPGALHFQAGELAARSIIAQLPALVAGRTIRGQRLCDVNGLEMIIEAEDDPLSPIIDGERFPGIARLTVRAGPRVRIAQVG</sequence>
<name>A0A502DS66_9MYCO</name>
<dbReference type="AlphaFoldDB" id="A0A502DS66"/>
<organism evidence="1 2">
    <name type="scientific">Mycolicibacterium hodleri</name>
    <dbReference type="NCBI Taxonomy" id="49897"/>
    <lineage>
        <taxon>Bacteria</taxon>
        <taxon>Bacillati</taxon>
        <taxon>Actinomycetota</taxon>
        <taxon>Actinomycetes</taxon>
        <taxon>Mycobacteriales</taxon>
        <taxon>Mycobacteriaceae</taxon>
        <taxon>Mycolicibacterium</taxon>
    </lineage>
</organism>
<dbReference type="Gene3D" id="3.40.50.10330">
    <property type="entry name" value="Probable inorganic polyphosphate/atp-NAD kinase, domain 1"/>
    <property type="match status" value="1"/>
</dbReference>
<protein>
    <submittedName>
        <fullName evidence="1">Retinol dehydrogenase</fullName>
    </submittedName>
</protein>
<dbReference type="Proteomes" id="UP000320095">
    <property type="component" value="Unassembled WGS sequence"/>
</dbReference>
<gene>
    <name evidence="1" type="ORF">EAH80_28280</name>
</gene>
<dbReference type="EMBL" id="RCZG01000019">
    <property type="protein sequence ID" value="TPG28213.1"/>
    <property type="molecule type" value="Genomic_DNA"/>
</dbReference>
<dbReference type="SUPFAM" id="SSF111331">
    <property type="entry name" value="NAD kinase/diacylglycerol kinase-like"/>
    <property type="match status" value="1"/>
</dbReference>
<evidence type="ECO:0000313" key="1">
    <source>
        <dbReference type="EMBL" id="TPG28213.1"/>
    </source>
</evidence>
<dbReference type="InterPro" id="IPR017438">
    <property type="entry name" value="ATP-NAD_kinase_N"/>
</dbReference>
<dbReference type="RefSeq" id="WP_140698947.1">
    <property type="nucleotide sequence ID" value="NZ_RCZG01000019.1"/>
</dbReference>
<comment type="caution">
    <text evidence="1">The sequence shown here is derived from an EMBL/GenBank/DDBJ whole genome shotgun (WGS) entry which is preliminary data.</text>
</comment>